<dbReference type="AlphaFoldDB" id="A0ABD3TC93"/>
<keyword evidence="2" id="KW-1185">Reference proteome</keyword>
<protein>
    <submittedName>
        <fullName evidence="1">Uncharacterized protein</fullName>
    </submittedName>
</protein>
<accession>A0ABD3TC93</accession>
<evidence type="ECO:0000313" key="1">
    <source>
        <dbReference type="EMBL" id="KAL3834315.1"/>
    </source>
</evidence>
<reference evidence="1 2" key="1">
    <citation type="submission" date="2024-12" db="EMBL/GenBank/DDBJ databases">
        <title>The unique morphological basis and parallel evolutionary history of personate flowers in Penstemon.</title>
        <authorList>
            <person name="Depatie T.H."/>
            <person name="Wessinger C.A."/>
        </authorList>
    </citation>
    <scope>NUCLEOTIDE SEQUENCE [LARGE SCALE GENOMIC DNA]</scope>
    <source>
        <strain evidence="1">WTNN_2</strain>
        <tissue evidence="1">Leaf</tissue>
    </source>
</reference>
<organism evidence="1 2">
    <name type="scientific">Penstemon smallii</name>
    <dbReference type="NCBI Taxonomy" id="265156"/>
    <lineage>
        <taxon>Eukaryota</taxon>
        <taxon>Viridiplantae</taxon>
        <taxon>Streptophyta</taxon>
        <taxon>Embryophyta</taxon>
        <taxon>Tracheophyta</taxon>
        <taxon>Spermatophyta</taxon>
        <taxon>Magnoliopsida</taxon>
        <taxon>eudicotyledons</taxon>
        <taxon>Gunneridae</taxon>
        <taxon>Pentapetalae</taxon>
        <taxon>asterids</taxon>
        <taxon>lamiids</taxon>
        <taxon>Lamiales</taxon>
        <taxon>Plantaginaceae</taxon>
        <taxon>Cheloneae</taxon>
        <taxon>Penstemon</taxon>
    </lineage>
</organism>
<name>A0ABD3TC93_9LAMI</name>
<sequence length="44" mass="5327">MLRLLKESGNEPENILFDRSRYCYPIPIAAIYIQVPVHELRRRR</sequence>
<proteinExistence type="predicted"/>
<evidence type="ECO:0000313" key="2">
    <source>
        <dbReference type="Proteomes" id="UP001634393"/>
    </source>
</evidence>
<gene>
    <name evidence="1" type="ORF">ACJIZ3_009051</name>
</gene>
<dbReference type="Proteomes" id="UP001634393">
    <property type="component" value="Unassembled WGS sequence"/>
</dbReference>
<dbReference type="EMBL" id="JBJXBP010000004">
    <property type="protein sequence ID" value="KAL3834315.1"/>
    <property type="molecule type" value="Genomic_DNA"/>
</dbReference>
<comment type="caution">
    <text evidence="1">The sequence shown here is derived from an EMBL/GenBank/DDBJ whole genome shotgun (WGS) entry which is preliminary data.</text>
</comment>